<accession>W9GV05</accession>
<keyword evidence="2" id="KW-1185">Reference proteome</keyword>
<gene>
    <name evidence="1" type="ORF">N825_09085</name>
</gene>
<dbReference type="EMBL" id="AVFL01000023">
    <property type="protein sequence ID" value="EWY37725.1"/>
    <property type="molecule type" value="Genomic_DNA"/>
</dbReference>
<protein>
    <submittedName>
        <fullName evidence="1">Uncharacterized protein</fullName>
    </submittedName>
</protein>
<reference evidence="1 2" key="1">
    <citation type="submission" date="2013-08" db="EMBL/GenBank/DDBJ databases">
        <title>The genome sequence of Skermanella stibiiresistens.</title>
        <authorList>
            <person name="Zhu W."/>
            <person name="Wang G."/>
        </authorList>
    </citation>
    <scope>NUCLEOTIDE SEQUENCE [LARGE SCALE GENOMIC DNA]</scope>
    <source>
        <strain evidence="1 2">SB22</strain>
    </source>
</reference>
<comment type="caution">
    <text evidence="1">The sequence shown here is derived from an EMBL/GenBank/DDBJ whole genome shotgun (WGS) entry which is preliminary data.</text>
</comment>
<dbReference type="Proteomes" id="UP000019486">
    <property type="component" value="Unassembled WGS sequence"/>
</dbReference>
<organism evidence="1 2">
    <name type="scientific">Skermanella stibiiresistens SB22</name>
    <dbReference type="NCBI Taxonomy" id="1385369"/>
    <lineage>
        <taxon>Bacteria</taxon>
        <taxon>Pseudomonadati</taxon>
        <taxon>Pseudomonadota</taxon>
        <taxon>Alphaproteobacteria</taxon>
        <taxon>Rhodospirillales</taxon>
        <taxon>Azospirillaceae</taxon>
        <taxon>Skermanella</taxon>
    </lineage>
</organism>
<proteinExistence type="predicted"/>
<evidence type="ECO:0000313" key="1">
    <source>
        <dbReference type="EMBL" id="EWY37725.1"/>
    </source>
</evidence>
<evidence type="ECO:0000313" key="2">
    <source>
        <dbReference type="Proteomes" id="UP000019486"/>
    </source>
</evidence>
<name>W9GV05_9PROT</name>
<dbReference type="AlphaFoldDB" id="W9GV05"/>
<sequence>MSRIAALKYFLVDKLLSQIFLKNPGFSFRVEHLMFVHIFDVNDSESRHKRVTGCRPINSVLFNYIEEIFC</sequence>